<evidence type="ECO:0008006" key="2">
    <source>
        <dbReference type="Google" id="ProtNLM"/>
    </source>
</evidence>
<reference evidence="1" key="1">
    <citation type="submission" date="2024-07" db="EMBL/GenBank/DDBJ databases">
        <authorList>
            <person name="Jiang Y."/>
            <person name="Qin Q."/>
        </authorList>
    </citation>
    <scope>NUCLEOTIDE SEQUENCE</scope>
    <source>
        <strain evidence="1">SD03</strain>
    </source>
</reference>
<accession>A0AB39AW71</accession>
<dbReference type="RefSeq" id="WP_368485823.1">
    <property type="nucleotide sequence ID" value="NZ_CP162515.1"/>
</dbReference>
<protein>
    <recommendedName>
        <fullName evidence="2">HNH endonuclease</fullName>
    </recommendedName>
</protein>
<dbReference type="EMBL" id="CP162515">
    <property type="protein sequence ID" value="XDH89732.1"/>
    <property type="molecule type" value="Genomic_DNA"/>
</dbReference>
<sequence length="459" mass="52898">MDKRIDFTEATKNKVRFAAGNLCSMKGCYVDCRSGALNIATISHIIPARPNGPRGNEKIYNEEFIKDESNAIHLCNICETVIDANADMYPADDLRKLKFVREYGQNVKVHLLQRKMKNIRTDYLSEVITKKVDEIGSLEEASKHLNSLVQMEIVADEVKIKHKMLMDKEVFDEAKKLFTPAALLNPSLCNLQNYLNSQRTKTEAEYTIDDWKKDSFRLEHYLPNYNKNKNIIAELGGEIVSLADKKIILSNYPVKLISLAPPNYKEYCFIRMFTHPFIKIKLRLSQRMNELKGNYNSIKIKVEGNNSNPFQAISKKDINELIQLFTLLKGGNKVGFRLGNESTGYVNTKIIPIKFESDTLAIDEIIKQLEKLAIFYEGAYRFESFVHQDSIINFDHNSIDKILPILEWFKIEYERDPAKVDYDDESRKAKVSVVKGPYQKVKEDSGFVTTYPIIKIELY</sequence>
<evidence type="ECO:0000313" key="1">
    <source>
        <dbReference type="EMBL" id="XDH89732.1"/>
    </source>
</evidence>
<name>A0AB39AW71_9GAMM</name>
<dbReference type="AlphaFoldDB" id="A0AB39AW71"/>
<proteinExistence type="predicted"/>
<organism evidence="1">
    <name type="scientific">Pseudoalteromonas sp. SD03</name>
    <dbReference type="NCBI Taxonomy" id="3231719"/>
    <lineage>
        <taxon>Bacteria</taxon>
        <taxon>Pseudomonadati</taxon>
        <taxon>Pseudomonadota</taxon>
        <taxon>Gammaproteobacteria</taxon>
        <taxon>Alteromonadales</taxon>
        <taxon>Pseudoalteromonadaceae</taxon>
        <taxon>Pseudoalteromonas</taxon>
    </lineage>
</organism>
<gene>
    <name evidence="1" type="ORF">ABZP26_17570</name>
</gene>